<evidence type="ECO:0000313" key="1">
    <source>
        <dbReference type="EMBL" id="KEH29751.1"/>
    </source>
</evidence>
<dbReference type="EMBL" id="CM001220">
    <property type="protein sequence ID" value="KEH29751.1"/>
    <property type="molecule type" value="Genomic_DNA"/>
</dbReference>
<dbReference type="Proteomes" id="UP000002051">
    <property type="component" value="Chromosome 4"/>
</dbReference>
<keyword evidence="3" id="KW-1185">Reference proteome</keyword>
<proteinExistence type="predicted"/>
<dbReference type="AlphaFoldDB" id="G8A314"/>
<gene>
    <name evidence="1" type="ordered locus">MTR_4g451335</name>
</gene>
<accession>G8A314</accession>
<reference evidence="2" key="3">
    <citation type="submission" date="2015-04" db="UniProtKB">
        <authorList>
            <consortium name="EnsemblPlants"/>
        </authorList>
    </citation>
    <scope>IDENTIFICATION</scope>
    <source>
        <strain evidence="2">cv. Jemalong A17</strain>
    </source>
</reference>
<reference evidence="1 3" key="2">
    <citation type="journal article" date="2014" name="BMC Genomics">
        <title>An improved genome release (version Mt4.0) for the model legume Medicago truncatula.</title>
        <authorList>
            <person name="Tang H."/>
            <person name="Krishnakumar V."/>
            <person name="Bidwell S."/>
            <person name="Rosen B."/>
            <person name="Chan A."/>
            <person name="Zhou S."/>
            <person name="Gentzbittel L."/>
            <person name="Childs K.L."/>
            <person name="Yandell M."/>
            <person name="Gundlach H."/>
            <person name="Mayer K.F."/>
            <person name="Schwartz D.C."/>
            <person name="Town C.D."/>
        </authorList>
    </citation>
    <scope>GENOME REANNOTATION</scope>
    <source>
        <strain evidence="1">A17</strain>
        <strain evidence="2 3">cv. Jemalong A17</strain>
    </source>
</reference>
<dbReference type="HOGENOM" id="CLU_3109445_0_0_1"/>
<dbReference type="PaxDb" id="3880-AES85852"/>
<name>G8A314_MEDTR</name>
<sequence>MTVRLSQPKASCKRTATVSSSLKRRLVPLSEVPFDIISYFTFLCLFHTFLF</sequence>
<evidence type="ECO:0000313" key="3">
    <source>
        <dbReference type="Proteomes" id="UP000002051"/>
    </source>
</evidence>
<dbReference type="EnsemblPlants" id="KEH29751">
    <property type="protein sequence ID" value="KEH29751"/>
    <property type="gene ID" value="MTR_4g451335"/>
</dbReference>
<protein>
    <submittedName>
        <fullName evidence="1 2">Uncharacterized protein</fullName>
    </submittedName>
</protein>
<organism evidence="2">
    <name type="scientific">Medicago truncatula</name>
    <name type="common">Barrel medic</name>
    <name type="synonym">Medicago tribuloides</name>
    <dbReference type="NCBI Taxonomy" id="3880"/>
    <lineage>
        <taxon>Eukaryota</taxon>
        <taxon>Viridiplantae</taxon>
        <taxon>Streptophyta</taxon>
        <taxon>Embryophyta</taxon>
        <taxon>Tracheophyta</taxon>
        <taxon>Spermatophyta</taxon>
        <taxon>Magnoliopsida</taxon>
        <taxon>eudicotyledons</taxon>
        <taxon>Gunneridae</taxon>
        <taxon>Pentapetalae</taxon>
        <taxon>rosids</taxon>
        <taxon>fabids</taxon>
        <taxon>Fabales</taxon>
        <taxon>Fabaceae</taxon>
        <taxon>Papilionoideae</taxon>
        <taxon>50 kb inversion clade</taxon>
        <taxon>NPAAA clade</taxon>
        <taxon>Hologalegina</taxon>
        <taxon>IRL clade</taxon>
        <taxon>Trifolieae</taxon>
        <taxon>Medicago</taxon>
    </lineage>
</organism>
<reference evidence="1 3" key="1">
    <citation type="journal article" date="2011" name="Nature">
        <title>The Medicago genome provides insight into the evolution of rhizobial symbioses.</title>
        <authorList>
            <person name="Young N.D."/>
            <person name="Debelle F."/>
            <person name="Oldroyd G.E."/>
            <person name="Geurts R."/>
            <person name="Cannon S.B."/>
            <person name="Udvardi M.K."/>
            <person name="Benedito V.A."/>
            <person name="Mayer K.F."/>
            <person name="Gouzy J."/>
            <person name="Schoof H."/>
            <person name="Van de Peer Y."/>
            <person name="Proost S."/>
            <person name="Cook D.R."/>
            <person name="Meyers B.C."/>
            <person name="Spannagl M."/>
            <person name="Cheung F."/>
            <person name="De Mita S."/>
            <person name="Krishnakumar V."/>
            <person name="Gundlach H."/>
            <person name="Zhou S."/>
            <person name="Mudge J."/>
            <person name="Bharti A.K."/>
            <person name="Murray J.D."/>
            <person name="Naoumkina M.A."/>
            <person name="Rosen B."/>
            <person name="Silverstein K.A."/>
            <person name="Tang H."/>
            <person name="Rombauts S."/>
            <person name="Zhao P.X."/>
            <person name="Zhou P."/>
            <person name="Barbe V."/>
            <person name="Bardou P."/>
            <person name="Bechner M."/>
            <person name="Bellec A."/>
            <person name="Berger A."/>
            <person name="Berges H."/>
            <person name="Bidwell S."/>
            <person name="Bisseling T."/>
            <person name="Choisne N."/>
            <person name="Couloux A."/>
            <person name="Denny R."/>
            <person name="Deshpande S."/>
            <person name="Dai X."/>
            <person name="Doyle J.J."/>
            <person name="Dudez A.M."/>
            <person name="Farmer A.D."/>
            <person name="Fouteau S."/>
            <person name="Franken C."/>
            <person name="Gibelin C."/>
            <person name="Gish J."/>
            <person name="Goldstein S."/>
            <person name="Gonzalez A.J."/>
            <person name="Green P.J."/>
            <person name="Hallab A."/>
            <person name="Hartog M."/>
            <person name="Hua A."/>
            <person name="Humphray S.J."/>
            <person name="Jeong D.H."/>
            <person name="Jing Y."/>
            <person name="Jocker A."/>
            <person name="Kenton S.M."/>
            <person name="Kim D.J."/>
            <person name="Klee K."/>
            <person name="Lai H."/>
            <person name="Lang C."/>
            <person name="Lin S."/>
            <person name="Macmil S.L."/>
            <person name="Magdelenat G."/>
            <person name="Matthews L."/>
            <person name="McCorrison J."/>
            <person name="Monaghan E.L."/>
            <person name="Mun J.H."/>
            <person name="Najar F.Z."/>
            <person name="Nicholson C."/>
            <person name="Noirot C."/>
            <person name="O'Bleness M."/>
            <person name="Paule C.R."/>
            <person name="Poulain J."/>
            <person name="Prion F."/>
            <person name="Qin B."/>
            <person name="Qu C."/>
            <person name="Retzel E.F."/>
            <person name="Riddle C."/>
            <person name="Sallet E."/>
            <person name="Samain S."/>
            <person name="Samson N."/>
            <person name="Sanders I."/>
            <person name="Saurat O."/>
            <person name="Scarpelli C."/>
            <person name="Schiex T."/>
            <person name="Segurens B."/>
            <person name="Severin A.J."/>
            <person name="Sherrier D.J."/>
            <person name="Shi R."/>
            <person name="Sims S."/>
            <person name="Singer S.R."/>
            <person name="Sinharoy S."/>
            <person name="Sterck L."/>
            <person name="Viollet A."/>
            <person name="Wang B.B."/>
            <person name="Wang K."/>
            <person name="Wang M."/>
            <person name="Wang X."/>
            <person name="Warfsmann J."/>
            <person name="Weissenbach J."/>
            <person name="White D.D."/>
            <person name="White J.D."/>
            <person name="Wiley G.B."/>
            <person name="Wincker P."/>
            <person name="Xing Y."/>
            <person name="Yang L."/>
            <person name="Yao Z."/>
            <person name="Ying F."/>
            <person name="Zhai J."/>
            <person name="Zhou L."/>
            <person name="Zuber A."/>
            <person name="Denarie J."/>
            <person name="Dixon R.A."/>
            <person name="May G.D."/>
            <person name="Schwartz D.C."/>
            <person name="Rogers J."/>
            <person name="Quetier F."/>
            <person name="Town C.D."/>
            <person name="Roe B.A."/>
        </authorList>
    </citation>
    <scope>NUCLEOTIDE SEQUENCE [LARGE SCALE GENOMIC DNA]</scope>
    <source>
        <strain evidence="1">A17</strain>
        <strain evidence="2 3">cv. Jemalong A17</strain>
    </source>
</reference>
<evidence type="ECO:0000313" key="2">
    <source>
        <dbReference type="EnsemblPlants" id="KEH29751"/>
    </source>
</evidence>